<feature type="compositionally biased region" description="Low complexity" evidence="1">
    <location>
        <begin position="42"/>
        <end position="68"/>
    </location>
</feature>
<reference evidence="4" key="1">
    <citation type="submission" date="2016-10" db="EMBL/GenBank/DDBJ databases">
        <authorList>
            <person name="Varghese N."/>
            <person name="Submissions S."/>
        </authorList>
    </citation>
    <scope>NUCLEOTIDE SEQUENCE [LARGE SCALE GENOMIC DNA]</scope>
    <source>
        <strain evidence="4">DSM 46136</strain>
    </source>
</reference>
<keyword evidence="4" id="KW-1185">Reference proteome</keyword>
<feature type="region of interest" description="Disordered" evidence="1">
    <location>
        <begin position="40"/>
        <end position="104"/>
    </location>
</feature>
<gene>
    <name evidence="3" type="ORF">SAMN05660657_01846</name>
</gene>
<accession>A0A1I6ZE87</accession>
<dbReference type="EMBL" id="FPBA01000005">
    <property type="protein sequence ID" value="SFT60977.1"/>
    <property type="molecule type" value="Genomic_DNA"/>
</dbReference>
<dbReference type="Pfam" id="PF24837">
    <property type="entry name" value="AMIN-like"/>
    <property type="match status" value="1"/>
</dbReference>
<dbReference type="STRING" id="1296565.SAMN05660657_01846"/>
<feature type="domain" description="AMIN-like" evidence="2">
    <location>
        <begin position="105"/>
        <end position="230"/>
    </location>
</feature>
<evidence type="ECO:0000256" key="1">
    <source>
        <dbReference type="SAM" id="MobiDB-lite"/>
    </source>
</evidence>
<evidence type="ECO:0000259" key="2">
    <source>
        <dbReference type="Pfam" id="PF24837"/>
    </source>
</evidence>
<dbReference type="Proteomes" id="UP000199546">
    <property type="component" value="Unassembled WGS sequence"/>
</dbReference>
<organism evidence="3 4">
    <name type="scientific">Geodermatophilus amargosae</name>
    <dbReference type="NCBI Taxonomy" id="1296565"/>
    <lineage>
        <taxon>Bacteria</taxon>
        <taxon>Bacillati</taxon>
        <taxon>Actinomycetota</taxon>
        <taxon>Actinomycetes</taxon>
        <taxon>Geodermatophilales</taxon>
        <taxon>Geodermatophilaceae</taxon>
        <taxon>Geodermatophilus</taxon>
    </lineage>
</organism>
<proteinExistence type="predicted"/>
<dbReference type="InterPro" id="IPR056303">
    <property type="entry name" value="AMIN-like"/>
</dbReference>
<sequence>MVPGTGPAGCHDRRVFRRALVPVSSVLAAAVLLTGCAEEGRSSAGSSSAATSSSSAAAETGASDAPASGTPAGSDTDADTGTAAPSFPADTQPDTAEASADASVTVTDIRTGRHDGFDRVVFEVGGTGTPGWDVRYVDAASSQGSGDAVDVAGEAVLQVTVTGAGYPYATGVEEWSGPDPLPGQGTATVTEVVFDATFEGTTVTFVGTRTEAPFRVYALQDPARVVVEVADQS</sequence>
<evidence type="ECO:0000313" key="3">
    <source>
        <dbReference type="EMBL" id="SFT60977.1"/>
    </source>
</evidence>
<protein>
    <recommendedName>
        <fullName evidence="2">AMIN-like domain-containing protein</fullName>
    </recommendedName>
</protein>
<dbReference type="AlphaFoldDB" id="A0A1I6ZE87"/>
<name>A0A1I6ZE87_9ACTN</name>
<evidence type="ECO:0000313" key="4">
    <source>
        <dbReference type="Proteomes" id="UP000199546"/>
    </source>
</evidence>